<dbReference type="AlphaFoldDB" id="W7IAH0"/>
<protein>
    <submittedName>
        <fullName evidence="2">Uncharacterized protein</fullName>
    </submittedName>
</protein>
<dbReference type="OrthoDB" id="5360208at2759"/>
<evidence type="ECO:0000313" key="3">
    <source>
        <dbReference type="Proteomes" id="UP000024837"/>
    </source>
</evidence>
<name>W7IAH0_9PEZI</name>
<reference evidence="2 3" key="1">
    <citation type="submission" date="2013-05" db="EMBL/GenBank/DDBJ databases">
        <title>Drechslerella stenobrocha genome reveals carnivorous origination and mechanical trapping mechanism of predatory fungi.</title>
        <authorList>
            <person name="Liu X."/>
            <person name="Zhang W."/>
            <person name="Liu K."/>
        </authorList>
    </citation>
    <scope>NUCLEOTIDE SEQUENCE [LARGE SCALE GENOMIC DNA]</scope>
    <source>
        <strain evidence="2 3">248</strain>
    </source>
</reference>
<organism evidence="2 3">
    <name type="scientific">Drechslerella stenobrocha 248</name>
    <dbReference type="NCBI Taxonomy" id="1043628"/>
    <lineage>
        <taxon>Eukaryota</taxon>
        <taxon>Fungi</taxon>
        <taxon>Dikarya</taxon>
        <taxon>Ascomycota</taxon>
        <taxon>Pezizomycotina</taxon>
        <taxon>Orbiliomycetes</taxon>
        <taxon>Orbiliales</taxon>
        <taxon>Orbiliaceae</taxon>
        <taxon>Drechslerella</taxon>
    </lineage>
</organism>
<evidence type="ECO:0000313" key="2">
    <source>
        <dbReference type="EMBL" id="EWC46040.1"/>
    </source>
</evidence>
<proteinExistence type="predicted"/>
<feature type="region of interest" description="Disordered" evidence="1">
    <location>
        <begin position="378"/>
        <end position="409"/>
    </location>
</feature>
<dbReference type="Proteomes" id="UP000024837">
    <property type="component" value="Unassembled WGS sequence"/>
</dbReference>
<keyword evidence="3" id="KW-1185">Reference proteome</keyword>
<gene>
    <name evidence="2" type="ORF">DRE_04614</name>
</gene>
<sequence>MRLLQLPALLAFAKLSTAYLLIFELKRAELISFLSPSKHSIELDTILDPPNKPAPTLQDLEQAEPDEPKIILPEPDVLGTTGIAGRISLPASQSNQLSSKADQAASLVRDLLASESSMQLEPSQIGQPQAQGSPGSIVTVGQSVTPQSVGRCVEFQAPHGETGLTLDKMRFDSFADDDQLPIGISIFPTPGCRKASHFTYFDLDFVTFPPGTDIDLSTLDPPQPISNQFSAMPVYSLPTGGETPLFLDESASQSDRLAQALALDGNVWKSGDTNLLDEHGLSYIEGFDMSWRDDDGLVDSDGEERKAATPPDGRNRGLPRIRFTNYEQEERKQGTPMAGRFTTLSEEEAIWNGDYEYSESDDHPDWDTVSILLNYGPPLNNINTDPQSAGLDPQQRLEGAGKSGNKDVG</sequence>
<feature type="region of interest" description="Disordered" evidence="1">
    <location>
        <begin position="298"/>
        <end position="319"/>
    </location>
</feature>
<dbReference type="HOGENOM" id="CLU_672733_0_0_1"/>
<evidence type="ECO:0000256" key="1">
    <source>
        <dbReference type="SAM" id="MobiDB-lite"/>
    </source>
</evidence>
<accession>W7IAH0</accession>
<dbReference type="EMBL" id="KI966421">
    <property type="protein sequence ID" value="EWC46040.1"/>
    <property type="molecule type" value="Genomic_DNA"/>
</dbReference>